<keyword evidence="3" id="KW-1185">Reference proteome</keyword>
<dbReference type="STRING" id="411684.HPDFL43_09977"/>
<dbReference type="AlphaFoldDB" id="A9D6P0"/>
<dbReference type="PANTHER" id="PTHR42709:SF2">
    <property type="entry name" value="INNER MEMBRANE PROTEIN YOHD"/>
    <property type="match status" value="1"/>
</dbReference>
<keyword evidence="1" id="KW-1133">Transmembrane helix</keyword>
<dbReference type="GO" id="GO:0005886">
    <property type="term" value="C:plasma membrane"/>
    <property type="evidence" value="ECO:0007669"/>
    <property type="project" value="TreeGrafter"/>
</dbReference>
<dbReference type="InterPro" id="IPR051311">
    <property type="entry name" value="DedA_domain"/>
</dbReference>
<keyword evidence="1" id="KW-0812">Transmembrane</keyword>
<accession>A9D6P0</accession>
<organism evidence="2 3">
    <name type="scientific">Hoeflea phototrophica (strain DSM 17068 / NCIMB 14078 / DFL-43)</name>
    <dbReference type="NCBI Taxonomy" id="411684"/>
    <lineage>
        <taxon>Bacteria</taxon>
        <taxon>Pseudomonadati</taxon>
        <taxon>Pseudomonadota</taxon>
        <taxon>Alphaproteobacteria</taxon>
        <taxon>Hyphomicrobiales</taxon>
        <taxon>Rhizobiaceae</taxon>
        <taxon>Hoeflea</taxon>
    </lineage>
</organism>
<dbReference type="EMBL" id="ABIA03000002">
    <property type="protein sequence ID" value="EDQ33556.1"/>
    <property type="molecule type" value="Genomic_DNA"/>
</dbReference>
<feature type="transmembrane region" description="Helical" evidence="1">
    <location>
        <begin position="12"/>
        <end position="34"/>
    </location>
</feature>
<keyword evidence="1" id="KW-0472">Membrane</keyword>
<protein>
    <submittedName>
        <fullName evidence="2">Putative membrane-associated protein</fullName>
    </submittedName>
</protein>
<evidence type="ECO:0000256" key="1">
    <source>
        <dbReference type="SAM" id="Phobius"/>
    </source>
</evidence>
<comment type="caution">
    <text evidence="2">The sequence shown here is derived from an EMBL/GenBank/DDBJ whole genome shotgun (WGS) entry which is preliminary data.</text>
</comment>
<feature type="transmembrane region" description="Helical" evidence="1">
    <location>
        <begin position="126"/>
        <end position="149"/>
    </location>
</feature>
<feature type="transmembrane region" description="Helical" evidence="1">
    <location>
        <begin position="40"/>
        <end position="59"/>
    </location>
</feature>
<dbReference type="HOGENOM" id="CLU_044208_7_4_5"/>
<evidence type="ECO:0000313" key="3">
    <source>
        <dbReference type="Proteomes" id="UP000004291"/>
    </source>
</evidence>
<reference evidence="2 3" key="1">
    <citation type="submission" date="2007-10" db="EMBL/GenBank/DDBJ databases">
        <authorList>
            <person name="Wagner-Dobler I."/>
            <person name="Ferriera S."/>
            <person name="Johnson J."/>
            <person name="Kravitz S."/>
            <person name="Beeson K."/>
            <person name="Sutton G."/>
            <person name="Rogers Y.-H."/>
            <person name="Friedman R."/>
            <person name="Frazier M."/>
            <person name="Venter J.C."/>
        </authorList>
    </citation>
    <scope>NUCLEOTIDE SEQUENCE [LARGE SCALE GENOMIC DNA]</scope>
    <source>
        <strain evidence="2 3">DFL-43</strain>
    </source>
</reference>
<dbReference type="RefSeq" id="WP_007197771.1">
    <property type="nucleotide sequence ID" value="NZ_CM002917.1"/>
</dbReference>
<gene>
    <name evidence="2" type="ORF">HPDFL43_09977</name>
</gene>
<dbReference type="PANTHER" id="PTHR42709">
    <property type="entry name" value="ALKALINE PHOSPHATASE LIKE PROTEIN"/>
    <property type="match status" value="1"/>
</dbReference>
<proteinExistence type="predicted"/>
<reference evidence="2 3" key="2">
    <citation type="submission" date="2012-06" db="EMBL/GenBank/DDBJ databases">
        <authorList>
            <person name="Fiebig A."/>
        </authorList>
    </citation>
    <scope>NUCLEOTIDE SEQUENCE [LARGE SCALE GENOMIC DNA]</scope>
    <source>
        <strain evidence="2 3">DFL-43</strain>
    </source>
</reference>
<feature type="transmembrane region" description="Helical" evidence="1">
    <location>
        <begin position="161"/>
        <end position="181"/>
    </location>
</feature>
<dbReference type="OrthoDB" id="948134at2"/>
<dbReference type="eggNOG" id="COG0586">
    <property type="taxonomic scope" value="Bacteria"/>
</dbReference>
<name>A9D6P0_HOEPD</name>
<evidence type="ECO:0000313" key="2">
    <source>
        <dbReference type="EMBL" id="EDQ33556.1"/>
    </source>
</evidence>
<dbReference type="Proteomes" id="UP000004291">
    <property type="component" value="Chromosome"/>
</dbReference>
<sequence>METILALVRDYGMAVYVLLFGYCALKSGSLPLFAGYAAQAGALDVAGVAAASFAGGYLGDEARFALARRYGDGLAKGRPRLARIMENGKRLLAQYGVAYVFLYRYPKGMRTIGALPLGLTDMRWPVFTALNGASATLWAGLLVGAGYVFGQQIERAVASNWAAGSVILLAAFLALTGLAWWRVSRLSAREPAATGSVAGQ</sequence>